<comment type="cofactor">
    <cofactor evidence="1">
        <name>Mg(2+)</name>
        <dbReference type="ChEBI" id="CHEBI:18420"/>
    </cofactor>
</comment>
<comment type="similarity">
    <text evidence="3 6">Belongs to the TPP enzyme family.</text>
</comment>
<dbReference type="GO" id="GO:0000287">
    <property type="term" value="F:magnesium ion binding"/>
    <property type="evidence" value="ECO:0007669"/>
    <property type="project" value="InterPro"/>
</dbReference>
<dbReference type="SUPFAM" id="SSF52467">
    <property type="entry name" value="DHS-like NAD/FAD-binding domain"/>
    <property type="match status" value="1"/>
</dbReference>
<organism evidence="8 9">
    <name type="scientific">Kiloniella spongiae</name>
    <dbReference type="NCBI Taxonomy" id="1489064"/>
    <lineage>
        <taxon>Bacteria</taxon>
        <taxon>Pseudomonadati</taxon>
        <taxon>Pseudomonadota</taxon>
        <taxon>Alphaproteobacteria</taxon>
        <taxon>Rhodospirillales</taxon>
        <taxon>Kiloniellaceae</taxon>
        <taxon>Kiloniella</taxon>
    </lineage>
</organism>
<evidence type="ECO:0000256" key="1">
    <source>
        <dbReference type="ARBA" id="ARBA00001946"/>
    </source>
</evidence>
<dbReference type="STRING" id="1489064.WH96_19490"/>
<dbReference type="OrthoDB" id="4494979at2"/>
<keyword evidence="5 6" id="KW-0786">Thiamine pyrophosphate</keyword>
<evidence type="ECO:0000313" key="9">
    <source>
        <dbReference type="Proteomes" id="UP000035444"/>
    </source>
</evidence>
<evidence type="ECO:0000256" key="3">
    <source>
        <dbReference type="ARBA" id="ARBA00007812"/>
    </source>
</evidence>
<keyword evidence="9" id="KW-1185">Reference proteome</keyword>
<keyword evidence="4" id="KW-0479">Metal-binding</keyword>
<dbReference type="CDD" id="cd07035">
    <property type="entry name" value="TPP_PYR_POX_like"/>
    <property type="match status" value="1"/>
</dbReference>
<dbReference type="FunFam" id="3.40.50.970:FF:000007">
    <property type="entry name" value="Acetolactate synthase"/>
    <property type="match status" value="1"/>
</dbReference>
<dbReference type="Gene3D" id="3.40.50.1220">
    <property type="entry name" value="TPP-binding domain"/>
    <property type="match status" value="1"/>
</dbReference>
<evidence type="ECO:0000256" key="6">
    <source>
        <dbReference type="RuleBase" id="RU362132"/>
    </source>
</evidence>
<dbReference type="GO" id="GO:0050660">
    <property type="term" value="F:flavin adenine dinucleotide binding"/>
    <property type="evidence" value="ECO:0007669"/>
    <property type="project" value="TreeGrafter"/>
</dbReference>
<dbReference type="GO" id="GO:0003984">
    <property type="term" value="F:acetolactate synthase activity"/>
    <property type="evidence" value="ECO:0007669"/>
    <property type="project" value="TreeGrafter"/>
</dbReference>
<dbReference type="RefSeq" id="WP_047765923.1">
    <property type="nucleotide sequence ID" value="NZ_LAQL01000020.1"/>
</dbReference>
<dbReference type="PANTHER" id="PTHR18968">
    <property type="entry name" value="THIAMINE PYROPHOSPHATE ENZYMES"/>
    <property type="match status" value="1"/>
</dbReference>
<evidence type="ECO:0000256" key="5">
    <source>
        <dbReference type="ARBA" id="ARBA00023052"/>
    </source>
</evidence>
<dbReference type="InterPro" id="IPR012001">
    <property type="entry name" value="Thiamin_PyroP_enz_TPP-bd_dom"/>
</dbReference>
<dbReference type="Pfam" id="PF00205">
    <property type="entry name" value="TPP_enzyme_M"/>
    <property type="match status" value="1"/>
</dbReference>
<dbReference type="GO" id="GO:0016829">
    <property type="term" value="F:lyase activity"/>
    <property type="evidence" value="ECO:0007669"/>
    <property type="project" value="UniProtKB-KW"/>
</dbReference>
<comment type="caution">
    <text evidence="8">The sequence shown here is derived from an EMBL/GenBank/DDBJ whole genome shotgun (WGS) entry which is preliminary data.</text>
</comment>
<dbReference type="EMBL" id="LAQL01000020">
    <property type="protein sequence ID" value="KLN59046.1"/>
    <property type="molecule type" value="Genomic_DNA"/>
</dbReference>
<dbReference type="PATRIC" id="fig|1489064.4.peg.1723"/>
<sequence length="576" mass="62736">MTIQTKIRGGAILARALKEKGVEHSFTLAGGFCNPALEGFMECEMPVINCPHEQIAGHLADGHTRITRKPSVCLVGPEGFANAVPAMLEAWGERSPVIFITGSSTIKRQGAGGFKEIDDVAIAAPLTKYSVQITDGARISEFVDRAWHAATTGYPGPVHLALPVDIMFSSYDEAAGRDERPFDRSDRLTPRAWPDPTRLDDVLSLVRAAKRPVIIGGHGIWWSGGEAKLGAAGTKLRMPIFNVPYHTKMLGEKCDAYMGLADFHQYHPSKPAIHEADLVLMVGCRLDNQMNFGNPPFIQSNTKLVCVNGSHEELEYNIGADLQLLSDPGAFLDALTRVDKTWEDWLDLQRQRRADWVKEWSDHIAVETAEDEAQGRKMHPLQLALDVQAAMKDDDWLVFDGGNTHFWNEIATNISAARGRTLGGILHPGNYSLLGVGVSFALAAKNINPDKTAVLVTGDGAFLSGGLSIEACFQENIPIIVVIDNNGGLDCISQQQERLFNNGQHYATDFRDIPFHAMFEGLGGHSELVTKRAELPGALERAIASGKTACINVKCRGVISPIVAATSDKRDKASIE</sequence>
<reference evidence="8 9" key="1">
    <citation type="submission" date="2015-03" db="EMBL/GenBank/DDBJ databases">
        <title>Genome Sequence of Kiloniella spongiae MEBiC09566, isolated from a marine sponge.</title>
        <authorList>
            <person name="Shao Z."/>
            <person name="Wang L."/>
            <person name="Li X."/>
        </authorList>
    </citation>
    <scope>NUCLEOTIDE SEQUENCE [LARGE SCALE GENOMIC DNA]</scope>
    <source>
        <strain evidence="8 9">MEBiC09566</strain>
    </source>
</reference>
<dbReference type="GO" id="GO:0009099">
    <property type="term" value="P:L-valine biosynthetic process"/>
    <property type="evidence" value="ECO:0007669"/>
    <property type="project" value="TreeGrafter"/>
</dbReference>
<dbReference type="GO" id="GO:0030976">
    <property type="term" value="F:thiamine pyrophosphate binding"/>
    <property type="evidence" value="ECO:0007669"/>
    <property type="project" value="InterPro"/>
</dbReference>
<dbReference type="PROSITE" id="PS00187">
    <property type="entry name" value="TPP_ENZYMES"/>
    <property type="match status" value="1"/>
</dbReference>
<dbReference type="InterPro" id="IPR001763">
    <property type="entry name" value="Rhodanese-like_dom"/>
</dbReference>
<evidence type="ECO:0000256" key="2">
    <source>
        <dbReference type="ARBA" id="ARBA00001964"/>
    </source>
</evidence>
<gene>
    <name evidence="8" type="ORF">WH96_19490</name>
</gene>
<dbReference type="Proteomes" id="UP000035444">
    <property type="component" value="Unassembled WGS sequence"/>
</dbReference>
<dbReference type="Pfam" id="PF02775">
    <property type="entry name" value="TPP_enzyme_C"/>
    <property type="match status" value="1"/>
</dbReference>
<dbReference type="InterPro" id="IPR029035">
    <property type="entry name" value="DHS-like_NAD/FAD-binding_dom"/>
</dbReference>
<feature type="domain" description="Rhodanese" evidence="7">
    <location>
        <begin position="10"/>
        <end position="44"/>
    </location>
</feature>
<dbReference type="InterPro" id="IPR012000">
    <property type="entry name" value="Thiamin_PyroP_enz_cen_dom"/>
</dbReference>
<dbReference type="CDD" id="cd02004">
    <property type="entry name" value="TPP_BZL_OCoD_HPCL"/>
    <property type="match status" value="1"/>
</dbReference>
<dbReference type="AlphaFoldDB" id="A0A0H2MA51"/>
<accession>A0A0H2MA51</accession>
<dbReference type="InterPro" id="IPR011766">
    <property type="entry name" value="TPP_enzyme_TPP-bd"/>
</dbReference>
<evidence type="ECO:0000256" key="4">
    <source>
        <dbReference type="ARBA" id="ARBA00022723"/>
    </source>
</evidence>
<dbReference type="Pfam" id="PF02776">
    <property type="entry name" value="TPP_enzyme_N"/>
    <property type="match status" value="1"/>
</dbReference>
<dbReference type="GO" id="GO:0009097">
    <property type="term" value="P:isoleucine biosynthetic process"/>
    <property type="evidence" value="ECO:0007669"/>
    <property type="project" value="TreeGrafter"/>
</dbReference>
<evidence type="ECO:0000313" key="8">
    <source>
        <dbReference type="EMBL" id="KLN59046.1"/>
    </source>
</evidence>
<dbReference type="PROSITE" id="PS50206">
    <property type="entry name" value="RHODANESE_3"/>
    <property type="match status" value="1"/>
</dbReference>
<proteinExistence type="inferred from homology"/>
<dbReference type="SUPFAM" id="SSF52518">
    <property type="entry name" value="Thiamin diphosphate-binding fold (THDP-binding)"/>
    <property type="match status" value="2"/>
</dbReference>
<protein>
    <submittedName>
        <fullName evidence="8">Benzaldehyde lyase</fullName>
    </submittedName>
</protein>
<evidence type="ECO:0000259" key="7">
    <source>
        <dbReference type="PROSITE" id="PS50206"/>
    </source>
</evidence>
<dbReference type="InterPro" id="IPR029061">
    <property type="entry name" value="THDP-binding"/>
</dbReference>
<name>A0A0H2MA51_9PROT</name>
<dbReference type="Gene3D" id="3.40.50.970">
    <property type="match status" value="2"/>
</dbReference>
<dbReference type="GO" id="GO:0005948">
    <property type="term" value="C:acetolactate synthase complex"/>
    <property type="evidence" value="ECO:0007669"/>
    <property type="project" value="TreeGrafter"/>
</dbReference>
<dbReference type="InterPro" id="IPR000399">
    <property type="entry name" value="TPP-bd_CS"/>
</dbReference>
<keyword evidence="8" id="KW-0456">Lyase</keyword>
<comment type="cofactor">
    <cofactor evidence="2">
        <name>thiamine diphosphate</name>
        <dbReference type="ChEBI" id="CHEBI:58937"/>
    </cofactor>
</comment>
<dbReference type="InterPro" id="IPR045229">
    <property type="entry name" value="TPP_enz"/>
</dbReference>
<dbReference type="PANTHER" id="PTHR18968:SF166">
    <property type="entry name" value="2-HYDROXYACYL-COA LYASE 2"/>
    <property type="match status" value="1"/>
</dbReference>